<reference evidence="2 3" key="1">
    <citation type="journal article" date="2011" name="PLoS Pathog.">
        <title>Genomic and proteomic analyses of the fungus Arthrobotrys oligospora provide insights into nematode-trap formation.</title>
        <authorList>
            <person name="Yang J."/>
            <person name="Wang L."/>
            <person name="Ji X."/>
            <person name="Feng Y."/>
            <person name="Li X."/>
            <person name="Zou C."/>
            <person name="Xu J."/>
            <person name="Ren Y."/>
            <person name="Mi Q."/>
            <person name="Wu J."/>
            <person name="Liu S."/>
            <person name="Liu Y."/>
            <person name="Huang X."/>
            <person name="Wang H."/>
            <person name="Niu X."/>
            <person name="Li J."/>
            <person name="Liang L."/>
            <person name="Luo Y."/>
            <person name="Ji K."/>
            <person name="Zhou W."/>
            <person name="Yu Z."/>
            <person name="Li G."/>
            <person name="Liu Y."/>
            <person name="Li L."/>
            <person name="Qiao M."/>
            <person name="Feng L."/>
            <person name="Zhang K.-Q."/>
        </authorList>
    </citation>
    <scope>NUCLEOTIDE SEQUENCE [LARGE SCALE GENOMIC DNA]</scope>
    <source>
        <strain evidence="3">ATCC 24927 / CBS 115.81 / DSM 1491</strain>
    </source>
</reference>
<protein>
    <submittedName>
        <fullName evidence="2">Uncharacterized protein</fullName>
    </submittedName>
</protein>
<dbReference type="InParanoid" id="G1X003"/>
<feature type="compositionally biased region" description="Polar residues" evidence="1">
    <location>
        <begin position="1"/>
        <end position="21"/>
    </location>
</feature>
<dbReference type="EMBL" id="ADOT01000012">
    <property type="protein sequence ID" value="EGX53338.1"/>
    <property type="molecule type" value="Genomic_DNA"/>
</dbReference>
<proteinExistence type="predicted"/>
<evidence type="ECO:0000313" key="2">
    <source>
        <dbReference type="EMBL" id="EGX53338.1"/>
    </source>
</evidence>
<sequence length="103" mass="10992">MSSPHQGSLTPSTNPGGSSSDPCGWPKIIGQYMYSVPTVYGARVARFQKTRKNLTPVGHMQTCLDGAQPSCSIKAKFGFRERCRLGSPESPGQLFNGKSITAG</sequence>
<feature type="region of interest" description="Disordered" evidence="1">
    <location>
        <begin position="1"/>
        <end position="22"/>
    </location>
</feature>
<dbReference type="Proteomes" id="UP000008784">
    <property type="component" value="Unassembled WGS sequence"/>
</dbReference>
<organism evidence="2 3">
    <name type="scientific">Arthrobotrys oligospora (strain ATCC 24927 / CBS 115.81 / DSM 1491)</name>
    <name type="common">Nematode-trapping fungus</name>
    <name type="synonym">Didymozoophaga oligospora</name>
    <dbReference type="NCBI Taxonomy" id="756982"/>
    <lineage>
        <taxon>Eukaryota</taxon>
        <taxon>Fungi</taxon>
        <taxon>Dikarya</taxon>
        <taxon>Ascomycota</taxon>
        <taxon>Pezizomycotina</taxon>
        <taxon>Orbiliomycetes</taxon>
        <taxon>Orbiliales</taxon>
        <taxon>Orbiliaceae</taxon>
        <taxon>Orbilia</taxon>
        <taxon>Orbilia oligospora</taxon>
    </lineage>
</organism>
<dbReference type="GeneID" id="22888714"/>
<keyword evidence="3" id="KW-1185">Reference proteome</keyword>
<dbReference type="HOGENOM" id="CLU_2263122_0_0_1"/>
<name>G1X003_ARTOA</name>
<accession>G1X003</accession>
<dbReference type="AlphaFoldDB" id="G1X003"/>
<comment type="caution">
    <text evidence="2">The sequence shown here is derived from an EMBL/GenBank/DDBJ whole genome shotgun (WGS) entry which is preliminary data.</text>
</comment>
<evidence type="ECO:0000256" key="1">
    <source>
        <dbReference type="SAM" id="MobiDB-lite"/>
    </source>
</evidence>
<evidence type="ECO:0000313" key="3">
    <source>
        <dbReference type="Proteomes" id="UP000008784"/>
    </source>
</evidence>
<dbReference type="RefSeq" id="XP_011117815.1">
    <property type="nucleotide sequence ID" value="XM_011119513.1"/>
</dbReference>
<gene>
    <name evidence="2" type="ORF">AOL_s00006g204</name>
</gene>